<organism evidence="1 2">
    <name type="scientific">Lachancea quebecensis</name>
    <dbReference type="NCBI Taxonomy" id="1654605"/>
    <lineage>
        <taxon>Eukaryota</taxon>
        <taxon>Fungi</taxon>
        <taxon>Dikarya</taxon>
        <taxon>Ascomycota</taxon>
        <taxon>Saccharomycotina</taxon>
        <taxon>Saccharomycetes</taxon>
        <taxon>Saccharomycetales</taxon>
        <taxon>Saccharomycetaceae</taxon>
        <taxon>Lachancea</taxon>
    </lineage>
</organism>
<accession>A0A0P1KT34</accession>
<evidence type="ECO:0000313" key="1">
    <source>
        <dbReference type="EMBL" id="CUS22208.1"/>
    </source>
</evidence>
<gene>
    <name evidence="1" type="ORF">LAQU0_S05e00122g</name>
</gene>
<proteinExistence type="predicted"/>
<dbReference type="EMBL" id="LN890537">
    <property type="protein sequence ID" value="CUS22208.1"/>
    <property type="molecule type" value="Genomic_DNA"/>
</dbReference>
<name>A0A0P1KT34_9SACH</name>
<reference evidence="2" key="1">
    <citation type="submission" date="2015-10" db="EMBL/GenBank/DDBJ databases">
        <authorList>
            <person name="Devillers H."/>
        </authorList>
    </citation>
    <scope>NUCLEOTIDE SEQUENCE [LARGE SCALE GENOMIC DNA]</scope>
</reference>
<sequence length="517" mass="58496">MLSFRRQLSAKLRLRNPAQDSLRKIYSSLLTDPCFRNFNLNESLSNELQPYDLSASILGKLSKMNATQLVRESIHNRTIEALTKHDFSIGTIHARELLKMGGQLSLGSFVQIVNNNPGRVQSSWEIFMQYYPLVNTSPEALLAVLRKLIYFDPVDIKDDKKELDTRDLARCAFLMKLISRAGCLERVPDLYWSIILKASIENKASMLIPLIIKHHMPSYSTFDEAQELTNYQVYQLFHNGGKRLANENLPLFKRVLTVLGYNSCIKLTSEETDVRKELEKELENISKQLHTRSPIFFPDEDVSSCPAFENNLQAVLELDKGKISKSGVYEIALRSLGIYKGDLPNATNYFRKFAEDVPSEVDNMQYELFLGFIHRSVQIRDRELLQEALHLVPQSSSNSMKLSVDRALIVAFSIFDIEKALAHYNCSISNLGKSPLEGNSNSEAGLLTEALILAYLGRKDRDFAHVILEGAAGEGLFPGPYAIKKVKKTFAAFGDILDQDNVDVRLQTMVLDYIKGL</sequence>
<dbReference type="Proteomes" id="UP000236544">
    <property type="component" value="Unassembled WGS sequence"/>
</dbReference>
<keyword evidence="2" id="KW-1185">Reference proteome</keyword>
<dbReference type="AlphaFoldDB" id="A0A0P1KT34"/>
<protein>
    <submittedName>
        <fullName evidence="1">LAQU0S05e00122g1_1</fullName>
    </submittedName>
</protein>
<dbReference type="OrthoDB" id="4046837at2759"/>
<evidence type="ECO:0000313" key="2">
    <source>
        <dbReference type="Proteomes" id="UP000236544"/>
    </source>
</evidence>